<sequence length="60" mass="7095">MGIRLRTFFWRSRFGNARKKNACFMQAFFLRQQNRLLKNATHVEKSGFTLNNMSVKAIGR</sequence>
<gene>
    <name evidence="1" type="ORF">V5J35_001187</name>
</gene>
<accession>A0ABV2SE03</accession>
<name>A0ABV2SE03_9GAMM</name>
<dbReference type="EMBL" id="JBEWTB010000002">
    <property type="protein sequence ID" value="MET4755995.1"/>
    <property type="molecule type" value="Genomic_DNA"/>
</dbReference>
<protein>
    <submittedName>
        <fullName evidence="1">Uncharacterized protein</fullName>
    </submittedName>
</protein>
<reference evidence="1 2" key="1">
    <citation type="submission" date="2024-06" db="EMBL/GenBank/DDBJ databases">
        <title>Genomic Encyclopedia of Type Strains, Phase V (KMG-V): Genome sequencing to study the core and pangenomes of soil and plant-associated prokaryotes.</title>
        <authorList>
            <person name="Whitman W."/>
        </authorList>
    </citation>
    <scope>NUCLEOTIDE SEQUENCE [LARGE SCALE GENOMIC DNA]</scope>
    <source>
        <strain evidence="1 2">NE40</strain>
    </source>
</reference>
<dbReference type="Proteomes" id="UP001549366">
    <property type="component" value="Unassembled WGS sequence"/>
</dbReference>
<evidence type="ECO:0000313" key="1">
    <source>
        <dbReference type="EMBL" id="MET4755995.1"/>
    </source>
</evidence>
<proteinExistence type="predicted"/>
<keyword evidence="2" id="KW-1185">Reference proteome</keyword>
<evidence type="ECO:0000313" key="2">
    <source>
        <dbReference type="Proteomes" id="UP001549366"/>
    </source>
</evidence>
<organism evidence="1 2">
    <name type="scientific">Endozoicomonas lisbonensis</name>
    <dbReference type="NCBI Taxonomy" id="3120522"/>
    <lineage>
        <taxon>Bacteria</taxon>
        <taxon>Pseudomonadati</taxon>
        <taxon>Pseudomonadota</taxon>
        <taxon>Gammaproteobacteria</taxon>
        <taxon>Oceanospirillales</taxon>
        <taxon>Endozoicomonadaceae</taxon>
        <taxon>Endozoicomonas</taxon>
    </lineage>
</organism>
<comment type="caution">
    <text evidence="1">The sequence shown here is derived from an EMBL/GenBank/DDBJ whole genome shotgun (WGS) entry which is preliminary data.</text>
</comment>